<proteinExistence type="predicted"/>
<keyword evidence="2" id="KW-1185">Reference proteome</keyword>
<dbReference type="AlphaFoldDB" id="A0A0J1FP26"/>
<protein>
    <submittedName>
        <fullName evidence="1">Uncharacterized protein</fullName>
    </submittedName>
</protein>
<gene>
    <name evidence="1" type="ORF">EOS_35630</name>
</gene>
<evidence type="ECO:0000313" key="1">
    <source>
        <dbReference type="EMBL" id="KLU21503.1"/>
    </source>
</evidence>
<dbReference type="EMBL" id="AEJF01000214">
    <property type="protein sequence ID" value="KLU21503.1"/>
    <property type="molecule type" value="Genomic_DNA"/>
</dbReference>
<reference evidence="1 2" key="1">
    <citation type="journal article" date="2015" name="Genome Announc.">
        <title>Draft Genome Sequence of Burkholderia sp. Strain PML1(12), an Ectomycorrhizosphere-Inhabiting Bacterium with Effective Mineral-Weathering Ability.</title>
        <authorList>
            <person name="Uroz S."/>
            <person name="Oger P."/>
        </authorList>
    </citation>
    <scope>NUCLEOTIDE SEQUENCE [LARGE SCALE GENOMIC DNA]</scope>
    <source>
        <strain evidence="2">PML1(12)</strain>
    </source>
</reference>
<sequence length="322" mass="36248">MRFHSGSLHYKECEIYIRSTSTSLAISPVEIFSQQPSSLDTNQKGSGFDGRIRAATAAQQHPALLRLLYGLPGPVVREHFVRSIPDMRNLMKSHRGFYVFFYNNYFLKSLGNIAYVNRAINFDLKLPDGIEKRISPVKILELACGYVNGKCPSSRFFGALKLLEKPVKERKIEDLNSLGLKLVKPIDNLGDFIVIGLMNGLILPGDIAGRDTRSIIPELVREIHPKQESGILPEDWARVGRASPKLSNSVNSLHKIMWTDYSDSIHYLFAIVLARLRNRPVEPLMSYGSMAEADKAVRYWFGIEAPPGGDHNTKKWGKCTLF</sequence>
<evidence type="ECO:0000313" key="2">
    <source>
        <dbReference type="Proteomes" id="UP000035963"/>
    </source>
</evidence>
<dbReference type="Proteomes" id="UP000035963">
    <property type="component" value="Unassembled WGS sequence"/>
</dbReference>
<organism evidence="1 2">
    <name type="scientific">Caballeronia mineralivorans PML1(12)</name>
    <dbReference type="NCBI Taxonomy" id="908627"/>
    <lineage>
        <taxon>Bacteria</taxon>
        <taxon>Pseudomonadati</taxon>
        <taxon>Pseudomonadota</taxon>
        <taxon>Betaproteobacteria</taxon>
        <taxon>Burkholderiales</taxon>
        <taxon>Burkholderiaceae</taxon>
        <taxon>Caballeronia</taxon>
    </lineage>
</organism>
<accession>A0A0J1FP26</accession>
<comment type="caution">
    <text evidence="1">The sequence shown here is derived from an EMBL/GenBank/DDBJ whole genome shotgun (WGS) entry which is preliminary data.</text>
</comment>
<name>A0A0J1FP26_9BURK</name>
<dbReference type="PATRIC" id="fig|908627.4.peg.7969"/>